<evidence type="ECO:0000313" key="2">
    <source>
        <dbReference type="EMBL" id="SAL68724.1"/>
    </source>
</evidence>
<dbReference type="AlphaFoldDB" id="A0A158JIR8"/>
<keyword evidence="1" id="KW-0472">Membrane</keyword>
<sequence>MGTSEAMTTFGLLCIVTAIVGGGLKVLGHEFPLVEPAFRQVLLALFGTALIIAWNFSTVS</sequence>
<accession>A0A158JIR8</accession>
<organism evidence="2 3">
    <name type="scientific">Caballeronia humi</name>
    <dbReference type="NCBI Taxonomy" id="326474"/>
    <lineage>
        <taxon>Bacteria</taxon>
        <taxon>Pseudomonadati</taxon>
        <taxon>Pseudomonadota</taxon>
        <taxon>Betaproteobacteria</taxon>
        <taxon>Burkholderiales</taxon>
        <taxon>Burkholderiaceae</taxon>
        <taxon>Caballeronia</taxon>
    </lineage>
</organism>
<keyword evidence="1" id="KW-0812">Transmembrane</keyword>
<gene>
    <name evidence="2" type="ORF">AWB65_06749</name>
</gene>
<evidence type="ECO:0000313" key="3">
    <source>
        <dbReference type="Proteomes" id="UP000054977"/>
    </source>
</evidence>
<protein>
    <submittedName>
        <fullName evidence="2">Uncharacterized protein</fullName>
    </submittedName>
</protein>
<dbReference type="Proteomes" id="UP000054977">
    <property type="component" value="Unassembled WGS sequence"/>
</dbReference>
<dbReference type="EMBL" id="FCNW02000116">
    <property type="protein sequence ID" value="SAL68724.1"/>
    <property type="molecule type" value="Genomic_DNA"/>
</dbReference>
<reference evidence="2" key="1">
    <citation type="submission" date="2016-01" db="EMBL/GenBank/DDBJ databases">
        <authorList>
            <person name="Peeters C."/>
        </authorList>
    </citation>
    <scope>NUCLEOTIDE SEQUENCE [LARGE SCALE GENOMIC DNA]</scope>
    <source>
        <strain evidence="2">LMG 22934</strain>
    </source>
</reference>
<keyword evidence="3" id="KW-1185">Reference proteome</keyword>
<proteinExistence type="predicted"/>
<evidence type="ECO:0000256" key="1">
    <source>
        <dbReference type="SAM" id="Phobius"/>
    </source>
</evidence>
<keyword evidence="1" id="KW-1133">Transmembrane helix</keyword>
<feature type="transmembrane region" description="Helical" evidence="1">
    <location>
        <begin position="40"/>
        <end position="57"/>
    </location>
</feature>
<feature type="transmembrane region" description="Helical" evidence="1">
    <location>
        <begin position="6"/>
        <end position="28"/>
    </location>
</feature>
<name>A0A158JIR8_9BURK</name>
<comment type="caution">
    <text evidence="2">The sequence shown here is derived from an EMBL/GenBank/DDBJ whole genome shotgun (WGS) entry which is preliminary data.</text>
</comment>